<accession>A0A5M6DEN8</accession>
<evidence type="ECO:0000313" key="2">
    <source>
        <dbReference type="EMBL" id="KAA5544876.1"/>
    </source>
</evidence>
<feature type="chain" id="PRO_5024444483" evidence="1">
    <location>
        <begin position="20"/>
        <end position="123"/>
    </location>
</feature>
<dbReference type="RefSeq" id="WP_150089124.1">
    <property type="nucleotide sequence ID" value="NZ_VWSF01000010.1"/>
</dbReference>
<protein>
    <submittedName>
        <fullName evidence="2">DUF3471 domain-containing protein</fullName>
    </submittedName>
</protein>
<sequence length="123" mass="13326">MKKLFLTFTCLLSLSGSYAATSEVPNAKSANIMVVADPVDLNHYVGKYKFEGLPFEFITIAVKEGKLTVNTGSEEGILTPLKDADSFDAAGQATLKFIRNAEKKVTGVTLQAQGFDFEGKKEL</sequence>
<name>A0A5M6DEN8_9BACT</name>
<keyword evidence="1" id="KW-0732">Signal</keyword>
<evidence type="ECO:0000256" key="1">
    <source>
        <dbReference type="SAM" id="SignalP"/>
    </source>
</evidence>
<comment type="caution">
    <text evidence="2">The sequence shown here is derived from an EMBL/GenBank/DDBJ whole genome shotgun (WGS) entry which is preliminary data.</text>
</comment>
<proteinExistence type="predicted"/>
<keyword evidence="3" id="KW-1185">Reference proteome</keyword>
<organism evidence="2 3">
    <name type="scientific">Adhaeribacter rhizoryzae</name>
    <dbReference type="NCBI Taxonomy" id="2607907"/>
    <lineage>
        <taxon>Bacteria</taxon>
        <taxon>Pseudomonadati</taxon>
        <taxon>Bacteroidota</taxon>
        <taxon>Cytophagia</taxon>
        <taxon>Cytophagales</taxon>
        <taxon>Hymenobacteraceae</taxon>
        <taxon>Adhaeribacter</taxon>
    </lineage>
</organism>
<reference evidence="2 3" key="1">
    <citation type="submission" date="2019-09" db="EMBL/GenBank/DDBJ databases">
        <title>Genome sequence and assembly of Adhaeribacter sp.</title>
        <authorList>
            <person name="Chhetri G."/>
        </authorList>
    </citation>
    <scope>NUCLEOTIDE SEQUENCE [LARGE SCALE GENOMIC DNA]</scope>
    <source>
        <strain evidence="2 3">DK36</strain>
    </source>
</reference>
<feature type="signal peptide" evidence="1">
    <location>
        <begin position="1"/>
        <end position="19"/>
    </location>
</feature>
<evidence type="ECO:0000313" key="3">
    <source>
        <dbReference type="Proteomes" id="UP000323426"/>
    </source>
</evidence>
<dbReference type="EMBL" id="VWSF01000010">
    <property type="protein sequence ID" value="KAA5544876.1"/>
    <property type="molecule type" value="Genomic_DNA"/>
</dbReference>
<dbReference type="Proteomes" id="UP000323426">
    <property type="component" value="Unassembled WGS sequence"/>
</dbReference>
<gene>
    <name evidence="2" type="ORF">F0145_14445</name>
</gene>
<dbReference type="AlphaFoldDB" id="A0A5M6DEN8"/>